<dbReference type="GO" id="GO:0006310">
    <property type="term" value="P:DNA recombination"/>
    <property type="evidence" value="ECO:0007669"/>
    <property type="project" value="UniProtKB-KW"/>
</dbReference>
<gene>
    <name evidence="3" type="ORF">EFL95_09010</name>
</gene>
<evidence type="ECO:0000313" key="3">
    <source>
        <dbReference type="EMBL" id="RNL79158.1"/>
    </source>
</evidence>
<protein>
    <recommendedName>
        <fullName evidence="2">Tyr recombinase domain-containing protein</fullName>
    </recommendedName>
</protein>
<reference evidence="3 4" key="1">
    <citation type="submission" date="2018-11" db="EMBL/GenBank/DDBJ databases">
        <authorList>
            <person name="Li F."/>
        </authorList>
    </citation>
    <scope>NUCLEOTIDE SEQUENCE [LARGE SCALE GENOMIC DNA]</scope>
    <source>
        <strain evidence="3 4">KIS18-7</strain>
    </source>
</reference>
<dbReference type="Proteomes" id="UP000277094">
    <property type="component" value="Unassembled WGS sequence"/>
</dbReference>
<keyword evidence="4" id="KW-1185">Reference proteome</keyword>
<dbReference type="InterPro" id="IPR050090">
    <property type="entry name" value="Tyrosine_recombinase_XerCD"/>
</dbReference>
<dbReference type="GO" id="GO:0015074">
    <property type="term" value="P:DNA integration"/>
    <property type="evidence" value="ECO:0007669"/>
    <property type="project" value="InterPro"/>
</dbReference>
<dbReference type="CDD" id="cd00397">
    <property type="entry name" value="DNA_BRE_C"/>
    <property type="match status" value="1"/>
</dbReference>
<dbReference type="GO" id="GO:0003677">
    <property type="term" value="F:DNA binding"/>
    <property type="evidence" value="ECO:0007669"/>
    <property type="project" value="InterPro"/>
</dbReference>
<organism evidence="3 4">
    <name type="scientific">Nocardioides marmorisolisilvae</name>
    <dbReference type="NCBI Taxonomy" id="1542737"/>
    <lineage>
        <taxon>Bacteria</taxon>
        <taxon>Bacillati</taxon>
        <taxon>Actinomycetota</taxon>
        <taxon>Actinomycetes</taxon>
        <taxon>Propionibacteriales</taxon>
        <taxon>Nocardioidaceae</taxon>
        <taxon>Nocardioides</taxon>
    </lineage>
</organism>
<dbReference type="PANTHER" id="PTHR30349">
    <property type="entry name" value="PHAGE INTEGRASE-RELATED"/>
    <property type="match status" value="1"/>
</dbReference>
<name>A0A3N0DU73_9ACTN</name>
<evidence type="ECO:0000313" key="4">
    <source>
        <dbReference type="Proteomes" id="UP000277094"/>
    </source>
</evidence>
<dbReference type="OrthoDB" id="3216232at2"/>
<proteinExistence type="predicted"/>
<dbReference type="PANTHER" id="PTHR30349:SF64">
    <property type="entry name" value="PROPHAGE INTEGRASE INTD-RELATED"/>
    <property type="match status" value="1"/>
</dbReference>
<dbReference type="EMBL" id="RJSG01000002">
    <property type="protein sequence ID" value="RNL79158.1"/>
    <property type="molecule type" value="Genomic_DNA"/>
</dbReference>
<dbReference type="PROSITE" id="PS51898">
    <property type="entry name" value="TYR_RECOMBINASE"/>
    <property type="match status" value="1"/>
</dbReference>
<dbReference type="SUPFAM" id="SSF56349">
    <property type="entry name" value="DNA breaking-rejoining enzymes"/>
    <property type="match status" value="2"/>
</dbReference>
<dbReference type="Pfam" id="PF00589">
    <property type="entry name" value="Phage_integrase"/>
    <property type="match status" value="1"/>
</dbReference>
<sequence>MRGSAGRCGAGQRRDAVKAWEPALGGFREHLVASDRAAATVETYVRNVRWLAAAYPADPWAVTSTELGAWLDAQSWSTETRRKVLLAIRAFYAWAVRRGLVEWAPVAGLPSAKPRKRGPRLLTFPEAWSDDVAGFEAWLRAGGRAEGTIAARRFHLLKLAEVCADPWRVDSTRLAVFLACPDWSPEYRRALRTTLREFYRWGVRAQRIAASPADELDPVMRPRTLPRPTPDEAVAAALELADDRVRLALMFAALTGLRRAEIARLHTRDVTARDILVIGKGGHHRRVPMHPVLWDEYSREMTRRQHGTCGSGWNASAKRSGNFVSESGYVFPSDQSPEPMTPAHLGKLISRVLPASWTAHTLRHRFATQAYADQRDLLTVQHLLGHVRPETTARYAAVPDAAAAGAVAAVRL</sequence>
<dbReference type="InterPro" id="IPR013762">
    <property type="entry name" value="Integrase-like_cat_sf"/>
</dbReference>
<dbReference type="InterPro" id="IPR011010">
    <property type="entry name" value="DNA_brk_join_enz"/>
</dbReference>
<dbReference type="InterPro" id="IPR002104">
    <property type="entry name" value="Integrase_catalytic"/>
</dbReference>
<feature type="domain" description="Tyr recombinase" evidence="2">
    <location>
        <begin position="224"/>
        <end position="409"/>
    </location>
</feature>
<keyword evidence="1" id="KW-0233">DNA recombination</keyword>
<dbReference type="AlphaFoldDB" id="A0A3N0DU73"/>
<accession>A0A3N0DU73</accession>
<comment type="caution">
    <text evidence="3">The sequence shown here is derived from an EMBL/GenBank/DDBJ whole genome shotgun (WGS) entry which is preliminary data.</text>
</comment>
<dbReference type="Gene3D" id="1.10.443.10">
    <property type="entry name" value="Intergrase catalytic core"/>
    <property type="match status" value="1"/>
</dbReference>
<evidence type="ECO:0000256" key="1">
    <source>
        <dbReference type="ARBA" id="ARBA00023172"/>
    </source>
</evidence>
<evidence type="ECO:0000259" key="2">
    <source>
        <dbReference type="PROSITE" id="PS51898"/>
    </source>
</evidence>